<protein>
    <submittedName>
        <fullName evidence="2">DUF3846 domain-containing protein</fullName>
    </submittedName>
</protein>
<dbReference type="InterPro" id="IPR024559">
    <property type="entry name" value="DUF3846"/>
</dbReference>
<dbReference type="RefSeq" id="WP_118017276.1">
    <property type="nucleotide sequence ID" value="NZ_CAUHGS010000006.1"/>
</dbReference>
<evidence type="ECO:0000313" key="2">
    <source>
        <dbReference type="EMBL" id="RGV78501.1"/>
    </source>
</evidence>
<reference evidence="2 3" key="1">
    <citation type="submission" date="2018-08" db="EMBL/GenBank/DDBJ databases">
        <title>A genome reference for cultivated species of the human gut microbiota.</title>
        <authorList>
            <person name="Zou Y."/>
            <person name="Xue W."/>
            <person name="Luo G."/>
        </authorList>
    </citation>
    <scope>NUCLEOTIDE SEQUENCE [LARGE SCALE GENOMIC DNA]</scope>
    <source>
        <strain evidence="2 3">AF14-18</strain>
    </source>
</reference>
<evidence type="ECO:0000313" key="3">
    <source>
        <dbReference type="Proteomes" id="UP000284543"/>
    </source>
</evidence>
<accession>A0A412ZE61</accession>
<organism evidence="2 3">
    <name type="scientific">Enterocloster bolteae</name>
    <dbReference type="NCBI Taxonomy" id="208479"/>
    <lineage>
        <taxon>Bacteria</taxon>
        <taxon>Bacillati</taxon>
        <taxon>Bacillota</taxon>
        <taxon>Clostridia</taxon>
        <taxon>Lachnospirales</taxon>
        <taxon>Lachnospiraceae</taxon>
        <taxon>Enterocloster</taxon>
    </lineage>
</organism>
<sequence length="138" mass="15747">MKEKTVKIFAMRCSEDKVFKGHIEDKENTLEASKLFVGGYIQVVSLTEDIDIVINDEGKLDGLPVNRVWCNSDGKAFDILVGNIFACRHDEEGNFTSILEDDIPVILKRLPAFEGTHDKTLYCRREENLPEYGENKKH</sequence>
<gene>
    <name evidence="2" type="ORF">DWW02_01820</name>
</gene>
<feature type="domain" description="DUF3846" evidence="1">
    <location>
        <begin position="24"/>
        <end position="106"/>
    </location>
</feature>
<dbReference type="EMBL" id="QRZM01000001">
    <property type="protein sequence ID" value="RGV78501.1"/>
    <property type="molecule type" value="Genomic_DNA"/>
</dbReference>
<comment type="caution">
    <text evidence="2">The sequence shown here is derived from an EMBL/GenBank/DDBJ whole genome shotgun (WGS) entry which is preliminary data.</text>
</comment>
<dbReference type="AlphaFoldDB" id="A0A412ZE61"/>
<proteinExistence type="predicted"/>
<name>A0A412ZE61_9FIRM</name>
<evidence type="ECO:0000259" key="1">
    <source>
        <dbReference type="Pfam" id="PF12957"/>
    </source>
</evidence>
<dbReference type="Pfam" id="PF12957">
    <property type="entry name" value="DUF3846"/>
    <property type="match status" value="1"/>
</dbReference>
<dbReference type="Proteomes" id="UP000284543">
    <property type="component" value="Unassembled WGS sequence"/>
</dbReference>